<dbReference type="EMBL" id="JBFRHK010000007">
    <property type="protein sequence ID" value="MEX3746042.1"/>
    <property type="molecule type" value="Genomic_DNA"/>
</dbReference>
<accession>A0ABV3VXU6</accession>
<dbReference type="RefSeq" id="WP_368636620.1">
    <property type="nucleotide sequence ID" value="NZ_JBFRHK010000006.1"/>
</dbReference>
<proteinExistence type="predicted"/>
<evidence type="ECO:0000313" key="1">
    <source>
        <dbReference type="EMBL" id="MEX3745742.1"/>
    </source>
</evidence>
<comment type="caution">
    <text evidence="1">The sequence shown here is derived from an EMBL/GenBank/DDBJ whole genome shotgun (WGS) entry which is preliminary data.</text>
</comment>
<evidence type="ECO:0000313" key="2">
    <source>
        <dbReference type="EMBL" id="MEX3746042.1"/>
    </source>
</evidence>
<evidence type="ECO:0000313" key="3">
    <source>
        <dbReference type="Proteomes" id="UP001558534"/>
    </source>
</evidence>
<sequence length="145" mass="16305">MKNLKKVELSQLSDIKVDYYFGVSEEIEILVIKYSGKYAFGSAGNTDAIYMNAMGKAAMEAWDPGAVIIDLQDLRYEWGDMLEYAFNISTDDTLPLAVIVGLGCEEAVRTLLLGIDSKESIDKIGWIFKDLEAAWNYIRKWNGSE</sequence>
<organism evidence="1 3">
    <name type="scientific">Lysinibacillus xylanilyticus</name>
    <dbReference type="NCBI Taxonomy" id="582475"/>
    <lineage>
        <taxon>Bacteria</taxon>
        <taxon>Bacillati</taxon>
        <taxon>Bacillota</taxon>
        <taxon>Bacilli</taxon>
        <taxon>Bacillales</taxon>
        <taxon>Bacillaceae</taxon>
        <taxon>Lysinibacillus</taxon>
    </lineage>
</organism>
<dbReference type="EMBL" id="JBFRHK010000006">
    <property type="protein sequence ID" value="MEX3745742.1"/>
    <property type="molecule type" value="Genomic_DNA"/>
</dbReference>
<name>A0ABV3VXU6_9BACI</name>
<protein>
    <recommendedName>
        <fullName evidence="4">STAS/SEC14 domain-containing protein</fullName>
    </recommendedName>
</protein>
<gene>
    <name evidence="1" type="ORF">AB1300_11405</name>
    <name evidence="2" type="ORF">AB1300_12950</name>
</gene>
<evidence type="ECO:0008006" key="4">
    <source>
        <dbReference type="Google" id="ProtNLM"/>
    </source>
</evidence>
<keyword evidence="3" id="KW-1185">Reference proteome</keyword>
<dbReference type="Proteomes" id="UP001558534">
    <property type="component" value="Unassembled WGS sequence"/>
</dbReference>
<reference evidence="1 3" key="1">
    <citation type="submission" date="2024-07" db="EMBL/GenBank/DDBJ databases">
        <title>Characterization of a bacterium isolated from hydrolysated instant sea cucumber by whole-genome sequencing and metabolomics.</title>
        <authorList>
            <person name="Luo X."/>
            <person name="Zhang Z."/>
            <person name="Zheng Z."/>
            <person name="Zhang W."/>
            <person name="Ming T."/>
            <person name="Jiao L."/>
            <person name="Su X."/>
            <person name="Kong F."/>
            <person name="Xu J."/>
        </authorList>
    </citation>
    <scope>NUCLEOTIDE SEQUENCE [LARGE SCALE GENOMIC DNA]</scope>
    <source>
        <strain evidence="1 3">XL-2024</strain>
    </source>
</reference>